<dbReference type="Proteomes" id="UP000799779">
    <property type="component" value="Unassembled WGS sequence"/>
</dbReference>
<gene>
    <name evidence="1" type="ORF">P154DRAFT_416793</name>
</gene>
<organism evidence="1 2">
    <name type="scientific">Amniculicola lignicola CBS 123094</name>
    <dbReference type="NCBI Taxonomy" id="1392246"/>
    <lineage>
        <taxon>Eukaryota</taxon>
        <taxon>Fungi</taxon>
        <taxon>Dikarya</taxon>
        <taxon>Ascomycota</taxon>
        <taxon>Pezizomycotina</taxon>
        <taxon>Dothideomycetes</taxon>
        <taxon>Pleosporomycetidae</taxon>
        <taxon>Pleosporales</taxon>
        <taxon>Amniculicolaceae</taxon>
        <taxon>Amniculicola</taxon>
    </lineage>
</organism>
<accession>A0A6A5WA81</accession>
<dbReference type="Gene3D" id="3.40.390.10">
    <property type="entry name" value="Collagenase (Catalytic Domain)"/>
    <property type="match status" value="1"/>
</dbReference>
<reference evidence="1" key="1">
    <citation type="journal article" date="2020" name="Stud. Mycol.">
        <title>101 Dothideomycetes genomes: a test case for predicting lifestyles and emergence of pathogens.</title>
        <authorList>
            <person name="Haridas S."/>
            <person name="Albert R."/>
            <person name="Binder M."/>
            <person name="Bloem J."/>
            <person name="Labutti K."/>
            <person name="Salamov A."/>
            <person name="Andreopoulos B."/>
            <person name="Baker S."/>
            <person name="Barry K."/>
            <person name="Bills G."/>
            <person name="Bluhm B."/>
            <person name="Cannon C."/>
            <person name="Castanera R."/>
            <person name="Culley D."/>
            <person name="Daum C."/>
            <person name="Ezra D."/>
            <person name="Gonzalez J."/>
            <person name="Henrissat B."/>
            <person name="Kuo A."/>
            <person name="Liang C."/>
            <person name="Lipzen A."/>
            <person name="Lutzoni F."/>
            <person name="Magnuson J."/>
            <person name="Mondo S."/>
            <person name="Nolan M."/>
            <person name="Ohm R."/>
            <person name="Pangilinan J."/>
            <person name="Park H.-J."/>
            <person name="Ramirez L."/>
            <person name="Alfaro M."/>
            <person name="Sun H."/>
            <person name="Tritt A."/>
            <person name="Yoshinaga Y."/>
            <person name="Zwiers L.-H."/>
            <person name="Turgeon B."/>
            <person name="Goodwin S."/>
            <person name="Spatafora J."/>
            <person name="Crous P."/>
            <person name="Grigoriev I."/>
        </authorList>
    </citation>
    <scope>NUCLEOTIDE SEQUENCE</scope>
    <source>
        <strain evidence="1">CBS 123094</strain>
    </source>
</reference>
<dbReference type="GO" id="GO:0008237">
    <property type="term" value="F:metallopeptidase activity"/>
    <property type="evidence" value="ECO:0007669"/>
    <property type="project" value="InterPro"/>
</dbReference>
<dbReference type="AlphaFoldDB" id="A0A6A5WA81"/>
<protein>
    <recommendedName>
        <fullName evidence="3">Zincin</fullName>
    </recommendedName>
</protein>
<evidence type="ECO:0000313" key="2">
    <source>
        <dbReference type="Proteomes" id="UP000799779"/>
    </source>
</evidence>
<evidence type="ECO:0008006" key="3">
    <source>
        <dbReference type="Google" id="ProtNLM"/>
    </source>
</evidence>
<name>A0A6A5WA81_9PLEO</name>
<proteinExistence type="predicted"/>
<keyword evidence="2" id="KW-1185">Reference proteome</keyword>
<dbReference type="EMBL" id="ML977610">
    <property type="protein sequence ID" value="KAF1997699.1"/>
    <property type="molecule type" value="Genomic_DNA"/>
</dbReference>
<dbReference type="OrthoDB" id="2142213at2759"/>
<feature type="non-terminal residue" evidence="1">
    <location>
        <position position="209"/>
    </location>
</feature>
<feature type="non-terminal residue" evidence="1">
    <location>
        <position position="1"/>
    </location>
</feature>
<sequence length="209" mass="23350">HTIELWENNSMPIDCRQMMAGSTINGKELTSEDMEVFSVTYEDCDSGPWHFCRHPSAFGTKEVMAEQLGRLPPILRTYIHYTLSWGGDGVKMGPSGDIAMSGDSINDTWVWIHEAAHAYDDGFSNALEDDRFTDGKNWTDAFNADEAVITEYALSDQQENFADTMMAVFFDLNFEGGIEGITDSLPQWINMYNLIIEAMGNDLTLGGTC</sequence>
<evidence type="ECO:0000313" key="1">
    <source>
        <dbReference type="EMBL" id="KAF1997699.1"/>
    </source>
</evidence>
<dbReference type="InterPro" id="IPR024079">
    <property type="entry name" value="MetalloPept_cat_dom_sf"/>
</dbReference>
<dbReference type="SUPFAM" id="SSF55486">
    <property type="entry name" value="Metalloproteases ('zincins'), catalytic domain"/>
    <property type="match status" value="1"/>
</dbReference>